<proteinExistence type="predicted"/>
<comment type="caution">
    <text evidence="2">The sequence shown here is derived from an EMBL/GenBank/DDBJ whole genome shotgun (WGS) entry which is preliminary data.</text>
</comment>
<reference evidence="2 3" key="1">
    <citation type="journal article" date="2024" name="Chem. Sci.">
        <title>Discovery of megapolipeptins by genome mining of a Burkholderiales bacteria collection.</title>
        <authorList>
            <person name="Paulo B.S."/>
            <person name="Recchia M.J.J."/>
            <person name="Lee S."/>
            <person name="Fergusson C.H."/>
            <person name="Romanowski S.B."/>
            <person name="Hernandez A."/>
            <person name="Krull N."/>
            <person name="Liu D.Y."/>
            <person name="Cavanagh H."/>
            <person name="Bos A."/>
            <person name="Gray C.A."/>
            <person name="Murphy B.T."/>
            <person name="Linington R.G."/>
            <person name="Eustaquio A.S."/>
        </authorList>
    </citation>
    <scope>NUCLEOTIDE SEQUENCE [LARGE SCALE GENOMIC DNA]</scope>
    <source>
        <strain evidence="2 3">RL17-335-BIF-A</strain>
    </source>
</reference>
<organism evidence="2 3">
    <name type="scientific">Paraburkholderia dilworthii</name>
    <dbReference type="NCBI Taxonomy" id="948106"/>
    <lineage>
        <taxon>Bacteria</taxon>
        <taxon>Pseudomonadati</taxon>
        <taxon>Pseudomonadota</taxon>
        <taxon>Betaproteobacteria</taxon>
        <taxon>Burkholderiales</taxon>
        <taxon>Burkholderiaceae</taxon>
        <taxon>Paraburkholderia</taxon>
    </lineage>
</organism>
<sequence length="395" mass="44054">MFELPNGTILGVLDLQMTLEYFDFPRIFTCKNSTNQAYLVLSTFDDEDSCGWLYLPISPKRLNATLCGAVTLRDAFREPEGGYLFTVETFVGRAPVVTHVFPEQLSDSDLPSVGYTLNVAVSGDESDGVLTPKTVAKVYRRETFDYRIFPDEHTRHEVSARKLGTILSTTQELIDALGQTRLGTPTVRGPLPPELLQKTSVTVSHSFRGSFGVQFRASQPNDLFDHSLISDVLAEFSYLLQAADSEDLLSNKLHALKGRVASKYRRLLKQLFDINSGLSFDWGAVASDRGGEFSLSREQVRRAYMIVDRIDIAMADEIEVRGQLVGFNSRTKRYEIRATEGPTNYAGKVADDAKISVEHPAIGDFYIARLRMLVETQSSSGDELIRWVLVGLNEA</sequence>
<dbReference type="RefSeq" id="WP_408215833.1">
    <property type="nucleotide sequence ID" value="NZ_JAQQBZ010000019.1"/>
</dbReference>
<evidence type="ECO:0000259" key="1">
    <source>
        <dbReference type="Pfam" id="PF20215"/>
    </source>
</evidence>
<accession>A0ABW9DF48</accession>
<dbReference type="Proteomes" id="UP001629367">
    <property type="component" value="Unassembled WGS sequence"/>
</dbReference>
<dbReference type="InterPro" id="IPR046482">
    <property type="entry name" value="DUF6575"/>
</dbReference>
<keyword evidence="3" id="KW-1185">Reference proteome</keyword>
<gene>
    <name evidence="2" type="ORF">PQQ68_23865</name>
</gene>
<dbReference type="Pfam" id="PF20215">
    <property type="entry name" value="DUF6575"/>
    <property type="match status" value="1"/>
</dbReference>
<evidence type="ECO:0000313" key="3">
    <source>
        <dbReference type="Proteomes" id="UP001629367"/>
    </source>
</evidence>
<name>A0ABW9DF48_9BURK</name>
<dbReference type="EMBL" id="JAQQBZ010000019">
    <property type="protein sequence ID" value="MFM0596068.1"/>
    <property type="molecule type" value="Genomic_DNA"/>
</dbReference>
<evidence type="ECO:0000313" key="2">
    <source>
        <dbReference type="EMBL" id="MFM0596068.1"/>
    </source>
</evidence>
<protein>
    <recommendedName>
        <fullName evidence="1">DUF6575 domain-containing protein</fullName>
    </recommendedName>
</protein>
<feature type="domain" description="DUF6575" evidence="1">
    <location>
        <begin position="4"/>
        <end position="184"/>
    </location>
</feature>